<comment type="caution">
    <text evidence="4">The sequence shown here is derived from an EMBL/GenBank/DDBJ whole genome shotgun (WGS) entry which is preliminary data.</text>
</comment>
<keyword evidence="5" id="KW-1185">Reference proteome</keyword>
<gene>
    <name evidence="4" type="ORF">T459_00259</name>
</gene>
<evidence type="ECO:0000313" key="4">
    <source>
        <dbReference type="EMBL" id="PHT92377.1"/>
    </source>
</evidence>
<dbReference type="SUPFAM" id="SSF46774">
    <property type="entry name" value="ARID-like"/>
    <property type="match status" value="1"/>
</dbReference>
<dbReference type="Proteomes" id="UP000222542">
    <property type="component" value="Unassembled WGS sequence"/>
</dbReference>
<dbReference type="EMBL" id="AYRZ02000001">
    <property type="protein sequence ID" value="PHT92377.1"/>
    <property type="molecule type" value="Genomic_DNA"/>
</dbReference>
<dbReference type="OrthoDB" id="1938591at2759"/>
<feature type="domain" description="ARID" evidence="2">
    <location>
        <begin position="10"/>
        <end position="104"/>
    </location>
</feature>
<dbReference type="CDD" id="cd16100">
    <property type="entry name" value="ARID"/>
    <property type="match status" value="1"/>
</dbReference>
<dbReference type="InterPro" id="IPR000949">
    <property type="entry name" value="ELM2_dom"/>
</dbReference>
<evidence type="ECO:0000259" key="2">
    <source>
        <dbReference type="PROSITE" id="PS51011"/>
    </source>
</evidence>
<dbReference type="PROSITE" id="PS51011">
    <property type="entry name" value="ARID"/>
    <property type="match status" value="1"/>
</dbReference>
<dbReference type="PROSITE" id="PS51156">
    <property type="entry name" value="ELM2"/>
    <property type="match status" value="1"/>
</dbReference>
<evidence type="ECO:0000313" key="5">
    <source>
        <dbReference type="Proteomes" id="UP000222542"/>
    </source>
</evidence>
<keyword evidence="1" id="KW-0539">Nucleus</keyword>
<protein>
    <recommendedName>
        <fullName evidence="6">AT-rich interactive domain-containing protein 2</fullName>
    </recommendedName>
</protein>
<dbReference type="KEGG" id="cann:107864755"/>
<dbReference type="OMA" id="IFPMDCK"/>
<reference evidence="4 5" key="1">
    <citation type="journal article" date="2014" name="Nat. Genet.">
        <title>Genome sequence of the hot pepper provides insights into the evolution of pungency in Capsicum species.</title>
        <authorList>
            <person name="Kim S."/>
            <person name="Park M."/>
            <person name="Yeom S.I."/>
            <person name="Kim Y.M."/>
            <person name="Lee J.M."/>
            <person name="Lee H.A."/>
            <person name="Seo E."/>
            <person name="Choi J."/>
            <person name="Cheong K."/>
            <person name="Kim K.T."/>
            <person name="Jung K."/>
            <person name="Lee G.W."/>
            <person name="Oh S.K."/>
            <person name="Bae C."/>
            <person name="Kim S.B."/>
            <person name="Lee H.Y."/>
            <person name="Kim S.Y."/>
            <person name="Kim M.S."/>
            <person name="Kang B.C."/>
            <person name="Jo Y.D."/>
            <person name="Yang H.B."/>
            <person name="Jeong H.J."/>
            <person name="Kang W.H."/>
            <person name="Kwon J.K."/>
            <person name="Shin C."/>
            <person name="Lim J.Y."/>
            <person name="Park J.H."/>
            <person name="Huh J.H."/>
            <person name="Kim J.S."/>
            <person name="Kim B.D."/>
            <person name="Cohen O."/>
            <person name="Paran I."/>
            <person name="Suh M.C."/>
            <person name="Lee S.B."/>
            <person name="Kim Y.K."/>
            <person name="Shin Y."/>
            <person name="Noh S.J."/>
            <person name="Park J."/>
            <person name="Seo Y.S."/>
            <person name="Kwon S.Y."/>
            <person name="Kim H.A."/>
            <person name="Park J.M."/>
            <person name="Kim H.J."/>
            <person name="Choi S.B."/>
            <person name="Bosland P.W."/>
            <person name="Reeves G."/>
            <person name="Jo S.H."/>
            <person name="Lee B.W."/>
            <person name="Cho H.T."/>
            <person name="Choi H.S."/>
            <person name="Lee M.S."/>
            <person name="Yu Y."/>
            <person name="Do Choi Y."/>
            <person name="Park B.S."/>
            <person name="van Deynze A."/>
            <person name="Ashrafi H."/>
            <person name="Hill T."/>
            <person name="Kim W.T."/>
            <person name="Pai H.S."/>
            <person name="Ahn H.K."/>
            <person name="Yeam I."/>
            <person name="Giovannoni J.J."/>
            <person name="Rose J.K."/>
            <person name="Sorensen I."/>
            <person name="Lee S.J."/>
            <person name="Kim R.W."/>
            <person name="Choi I.Y."/>
            <person name="Choi B.S."/>
            <person name="Lim J.S."/>
            <person name="Lee Y.H."/>
            <person name="Choi D."/>
        </authorList>
    </citation>
    <scope>NUCLEOTIDE SEQUENCE [LARGE SCALE GENOMIC DNA]</scope>
    <source>
        <strain evidence="5">cv. CM334</strain>
    </source>
</reference>
<dbReference type="InterPro" id="IPR036431">
    <property type="entry name" value="ARID_dom_sf"/>
</dbReference>
<dbReference type="PANTHER" id="PTHR46410">
    <property type="entry name" value="AT-RICH INTERACTIVE DOMAIN-CONTAINING PROTEIN 2"/>
    <property type="match status" value="1"/>
</dbReference>
<dbReference type="AlphaFoldDB" id="A0A1U8GD87"/>
<dbReference type="GO" id="GO:0003677">
    <property type="term" value="F:DNA binding"/>
    <property type="evidence" value="ECO:0007669"/>
    <property type="project" value="InterPro"/>
</dbReference>
<dbReference type="SMART" id="SM00501">
    <property type="entry name" value="BRIGHT"/>
    <property type="match status" value="1"/>
</dbReference>
<dbReference type="InterPro" id="IPR001606">
    <property type="entry name" value="ARID_dom"/>
</dbReference>
<dbReference type="SMR" id="A0A1U8GD87"/>
<dbReference type="PANTHER" id="PTHR46410:SF20">
    <property type="entry name" value="AT-RICH INTERACTIVE DOMAIN-CONTAINING PROTEIN 2-LIKE ISOFORM X1"/>
    <property type="match status" value="1"/>
</dbReference>
<evidence type="ECO:0000256" key="1">
    <source>
        <dbReference type="ARBA" id="ARBA00023242"/>
    </source>
</evidence>
<name>A0A1U8GD87_CAPAN</name>
<sequence>MEGWSRLIGVESLKNLFDQVLGVYLSEGSEKKWVRPFPVLTCNGQPLELFKLYWIVRKIGGYDSVSSKRLWDYVADFCGLDIGAVGSVKLIYVKYLTEFDHWLRELVNDGNVGGGEGVVVRQLDLLSKKLETMFRSSLPHSGQEKKETNYPSINGCKEELICKVNSQVDFEMFTAESVNEINDGEHRIPNLCNGVETPVSKTDEGTVFVVSTEGVVEEVLYPTESKRQHDDENDEKFVTQNGKIYSASTDKVMQDVVVSRKRKREASCVSGVLDWISYVARHCKVPEIGDIPNSSKCKGHTSAEYWSKVLLIRKKILEKESNPQTKKKKKKMNPFMYNEEKINSQPAEKVRFSTRIPIPKRHILCQGYTSGPISQKKGVTHKKREVVAVPDIKGDTDLVEVPVTQKNVRGADVVEVSVKQKNVKGADVVEVSVTQMNEDRVDQPTHVEPLVGPLYQAEVPEWTGVVTESDSKWLGTRMWPPEVEKTAALVVSDPPIGKGRPSACDCIFPGSVECIRFHIAEKRTNLKFDLGPLFFHWRFHRMGEEVSLSWTAAEEQRFKDSISSTSRKNLWKNYKKLFPSKTWNMLASYYFNVFLVKRRRYQNRVTPKDLDSDDDEKGFGCIGGGLGDSAVHVPNSRSSLICFHNKASGDLV</sequence>
<evidence type="ECO:0000259" key="3">
    <source>
        <dbReference type="PROSITE" id="PS51156"/>
    </source>
</evidence>
<dbReference type="SMART" id="SM01014">
    <property type="entry name" value="ARID"/>
    <property type="match status" value="1"/>
</dbReference>
<reference evidence="4 5" key="2">
    <citation type="journal article" date="2017" name="Genome Biol.">
        <title>New reference genome sequences of hot pepper reveal the massive evolution of plant disease-resistance genes by retroduplication.</title>
        <authorList>
            <person name="Kim S."/>
            <person name="Park J."/>
            <person name="Yeom S.I."/>
            <person name="Kim Y.M."/>
            <person name="Seo E."/>
            <person name="Kim K.T."/>
            <person name="Kim M.S."/>
            <person name="Lee J.M."/>
            <person name="Cheong K."/>
            <person name="Shin H.S."/>
            <person name="Kim S.B."/>
            <person name="Han K."/>
            <person name="Lee J."/>
            <person name="Park M."/>
            <person name="Lee H.A."/>
            <person name="Lee H.Y."/>
            <person name="Lee Y."/>
            <person name="Oh S."/>
            <person name="Lee J.H."/>
            <person name="Choi E."/>
            <person name="Choi E."/>
            <person name="Lee S.E."/>
            <person name="Jeon J."/>
            <person name="Kim H."/>
            <person name="Choi G."/>
            <person name="Song H."/>
            <person name="Lee J."/>
            <person name="Lee S.C."/>
            <person name="Kwon J.K."/>
            <person name="Lee H.Y."/>
            <person name="Koo N."/>
            <person name="Hong Y."/>
            <person name="Kim R.W."/>
            <person name="Kang W.H."/>
            <person name="Huh J.H."/>
            <person name="Kang B.C."/>
            <person name="Yang T.J."/>
            <person name="Lee Y.H."/>
            <person name="Bennetzen J.L."/>
            <person name="Choi D."/>
        </authorList>
    </citation>
    <scope>NUCLEOTIDE SEQUENCE [LARGE SCALE GENOMIC DNA]</scope>
    <source>
        <strain evidence="5">cv. CM334</strain>
    </source>
</reference>
<accession>A0A1U8GD87</accession>
<evidence type="ECO:0008006" key="6">
    <source>
        <dbReference type="Google" id="ProtNLM"/>
    </source>
</evidence>
<dbReference type="Gene3D" id="1.10.150.60">
    <property type="entry name" value="ARID DNA-binding domain"/>
    <property type="match status" value="1"/>
</dbReference>
<organism evidence="4 5">
    <name type="scientific">Capsicum annuum</name>
    <name type="common">Capsicum pepper</name>
    <dbReference type="NCBI Taxonomy" id="4072"/>
    <lineage>
        <taxon>Eukaryota</taxon>
        <taxon>Viridiplantae</taxon>
        <taxon>Streptophyta</taxon>
        <taxon>Embryophyta</taxon>
        <taxon>Tracheophyta</taxon>
        <taxon>Spermatophyta</taxon>
        <taxon>Magnoliopsida</taxon>
        <taxon>eudicotyledons</taxon>
        <taxon>Gunneridae</taxon>
        <taxon>Pentapetalae</taxon>
        <taxon>asterids</taxon>
        <taxon>lamiids</taxon>
        <taxon>Solanales</taxon>
        <taxon>Solanaceae</taxon>
        <taxon>Solanoideae</taxon>
        <taxon>Capsiceae</taxon>
        <taxon>Capsicum</taxon>
    </lineage>
</organism>
<dbReference type="Pfam" id="PF01388">
    <property type="entry name" value="ARID"/>
    <property type="match status" value="1"/>
</dbReference>
<proteinExistence type="predicted"/>
<feature type="domain" description="ELM2" evidence="3">
    <location>
        <begin position="447"/>
        <end position="595"/>
    </location>
</feature>
<dbReference type="Gramene" id="PHT92377">
    <property type="protein sequence ID" value="PHT92377"/>
    <property type="gene ID" value="T459_00259"/>
</dbReference>
<dbReference type="STRING" id="4072.A0A1U8GD87"/>